<evidence type="ECO:0000256" key="4">
    <source>
        <dbReference type="SAM" id="Coils"/>
    </source>
</evidence>
<evidence type="ECO:0000256" key="2">
    <source>
        <dbReference type="ARBA" id="ARBA00022747"/>
    </source>
</evidence>
<dbReference type="EC" id="3.1.21.-" evidence="6"/>
<evidence type="ECO:0000259" key="5">
    <source>
        <dbReference type="Pfam" id="PF01420"/>
    </source>
</evidence>
<evidence type="ECO:0000313" key="7">
    <source>
        <dbReference type="Proteomes" id="UP001221546"/>
    </source>
</evidence>
<comment type="similarity">
    <text evidence="1">Belongs to the type-I restriction system S methylase family.</text>
</comment>
<dbReference type="GO" id="GO:0004519">
    <property type="term" value="F:endonuclease activity"/>
    <property type="evidence" value="ECO:0007669"/>
    <property type="project" value="UniProtKB-KW"/>
</dbReference>
<keyword evidence="3" id="KW-0238">DNA-binding</keyword>
<dbReference type="InterPro" id="IPR000055">
    <property type="entry name" value="Restrct_endonuc_typeI_TRD"/>
</dbReference>
<evidence type="ECO:0000313" key="6">
    <source>
        <dbReference type="EMBL" id="WFU61285.1"/>
    </source>
</evidence>
<evidence type="ECO:0000256" key="1">
    <source>
        <dbReference type="ARBA" id="ARBA00010923"/>
    </source>
</evidence>
<accession>A0ABY8J6V7</accession>
<feature type="domain" description="Type I restriction modification DNA specificity" evidence="5">
    <location>
        <begin position="208"/>
        <end position="382"/>
    </location>
</feature>
<gene>
    <name evidence="6" type="ORF">QA636_27715</name>
</gene>
<reference evidence="6 7" key="1">
    <citation type="submission" date="2023-04" db="EMBL/GenBank/DDBJ databases">
        <title>Australian commercial rhizobial inoculants.</title>
        <authorList>
            <person name="Kohlmeier M.G."/>
            <person name="O'Hara G.W."/>
            <person name="Colombi E."/>
            <person name="Ramsay J.P."/>
            <person name="Terpolilli J."/>
        </authorList>
    </citation>
    <scope>NUCLEOTIDE SEQUENCE [LARGE SCALE GENOMIC DNA]</scope>
    <source>
        <strain evidence="6 7">CB627</strain>
    </source>
</reference>
<dbReference type="Pfam" id="PF01420">
    <property type="entry name" value="Methylase_S"/>
    <property type="match status" value="2"/>
</dbReference>
<organism evidence="6 7">
    <name type="scientific">Bradyrhizobium brasilense</name>
    <dbReference type="NCBI Taxonomy" id="1419277"/>
    <lineage>
        <taxon>Bacteria</taxon>
        <taxon>Pseudomonadati</taxon>
        <taxon>Pseudomonadota</taxon>
        <taxon>Alphaproteobacteria</taxon>
        <taxon>Hyphomicrobiales</taxon>
        <taxon>Nitrobacteraceae</taxon>
        <taxon>Bradyrhizobium</taxon>
    </lineage>
</organism>
<name>A0ABY8J6V7_9BRAD</name>
<dbReference type="Gene3D" id="3.90.220.20">
    <property type="entry name" value="DNA methylase specificity domains"/>
    <property type="match status" value="2"/>
</dbReference>
<dbReference type="CDD" id="cd17521">
    <property type="entry name" value="RMtype1_S_Sau13435ORF2165P_TRD2-CR2_like"/>
    <property type="match status" value="1"/>
</dbReference>
<dbReference type="InterPro" id="IPR051212">
    <property type="entry name" value="Type-I_RE_S_subunit"/>
</dbReference>
<keyword evidence="7" id="KW-1185">Reference proteome</keyword>
<keyword evidence="6" id="KW-0378">Hydrolase</keyword>
<proteinExistence type="inferred from homology"/>
<keyword evidence="2" id="KW-0680">Restriction system</keyword>
<keyword evidence="6" id="KW-0540">Nuclease</keyword>
<dbReference type="GO" id="GO:0016787">
    <property type="term" value="F:hydrolase activity"/>
    <property type="evidence" value="ECO:0007669"/>
    <property type="project" value="UniProtKB-KW"/>
</dbReference>
<sequence length="522" mass="58187">MSLPRGWVRSTLQECSQAIQYGLTCTSSRNGHGYLYVRITDIQDGQIKWENVPFADERGAKVSAYELAAGDILFARTGGTVGKSFLVDALKSPAVFASYLIRLRCNQAIILPQFAALFLQSPDYWRQIFEGATGTGQPNFNGTKLANLSLPLPPLTEQRRIVAKLDALLARLARARAELDRIPTLAENLRLGGLRAIFHFRGDANELPTGWSFKRVDEIGDVQLGRQRSPKDHDGPHMRPYVRAANVTWTGWDLSDVKEMNFSPAEFETFRLVRGDVVLNEGSGSAKEVGKPVVWNDEIENACFQNTLVRIRPHGYSSNLLRYCLLYVARSGQFISSTQGVNIIHIGKAGLARTIIPVPPQDQQESLLKIVDDTFARADRLEAEAARARALLDRLEAAILTKAFKGELVPQDPNDEPASVLLERIKVDRAQELQSQPNRGRKAIAPRIPREKKTAMTKSRQDDEVKNKPYLADMIRKVGGASTVEALFKLADLSLTDFYKQLAWEVDHGHIFDDANQELKAA</sequence>
<dbReference type="Proteomes" id="UP001221546">
    <property type="component" value="Chromosome"/>
</dbReference>
<evidence type="ECO:0000256" key="3">
    <source>
        <dbReference type="ARBA" id="ARBA00023125"/>
    </source>
</evidence>
<protein>
    <submittedName>
        <fullName evidence="6">Restriction endonuclease subunit S</fullName>
        <ecNumber evidence="6">3.1.21.-</ecNumber>
    </submittedName>
</protein>
<feature type="domain" description="Type I restriction modification DNA specificity" evidence="5">
    <location>
        <begin position="30"/>
        <end position="172"/>
    </location>
</feature>
<dbReference type="PANTHER" id="PTHR43140:SF1">
    <property type="entry name" value="TYPE I RESTRICTION ENZYME ECOKI SPECIFICITY SUBUNIT"/>
    <property type="match status" value="1"/>
</dbReference>
<keyword evidence="6" id="KW-0255">Endonuclease</keyword>
<dbReference type="InterPro" id="IPR044946">
    <property type="entry name" value="Restrct_endonuc_typeI_TRD_sf"/>
</dbReference>
<dbReference type="EMBL" id="CP121646">
    <property type="protein sequence ID" value="WFU61285.1"/>
    <property type="molecule type" value="Genomic_DNA"/>
</dbReference>
<dbReference type="RefSeq" id="WP_310884877.1">
    <property type="nucleotide sequence ID" value="NZ_CP121646.1"/>
</dbReference>
<dbReference type="PANTHER" id="PTHR43140">
    <property type="entry name" value="TYPE-1 RESTRICTION ENZYME ECOKI SPECIFICITY PROTEIN"/>
    <property type="match status" value="1"/>
</dbReference>
<keyword evidence="4" id="KW-0175">Coiled coil</keyword>
<dbReference type="SUPFAM" id="SSF116734">
    <property type="entry name" value="DNA methylase specificity domain"/>
    <property type="match status" value="2"/>
</dbReference>
<feature type="coiled-coil region" evidence="4">
    <location>
        <begin position="371"/>
        <end position="398"/>
    </location>
</feature>